<dbReference type="Gene3D" id="3.60.10.10">
    <property type="entry name" value="Endonuclease/exonuclease/phosphatase"/>
    <property type="match status" value="1"/>
</dbReference>
<evidence type="ECO:0008006" key="4">
    <source>
        <dbReference type="Google" id="ProtNLM"/>
    </source>
</evidence>
<sequence length="234" mass="26804">MFLHQTAQHTSTKSSQLQDRYSRHQETTLYDFGRFEHLLLTLPAQEKRYGLGFAYSPRLIPDRVGVLEMNLSVCHFNIVTAYAPHSGWPLTEVNTFYSDLRADMDQFARRDITTITGDFNSKLGCHGTIYTSAFMHVIHSLAGFCDPYHLFATNTAFQKRLRTKPYGANAYRHTAYTVRLSTYSANRTAAAVDSMPKHIAERSPYPITNWSLPTSSWLQLEDYDTPNDKYKTPT</sequence>
<protein>
    <recommendedName>
        <fullName evidence="4">Endonuclease/exonuclease/phosphatase domain-containing protein</fullName>
    </recommendedName>
</protein>
<dbReference type="InterPro" id="IPR036691">
    <property type="entry name" value="Endo/exonu/phosph_ase_sf"/>
</dbReference>
<evidence type="ECO:0000256" key="1">
    <source>
        <dbReference type="SAM" id="MobiDB-lite"/>
    </source>
</evidence>
<accession>A0A2P4XFK2</accession>
<keyword evidence="3" id="KW-1185">Reference proteome</keyword>
<dbReference type="SUPFAM" id="SSF56219">
    <property type="entry name" value="DNase I-like"/>
    <property type="match status" value="1"/>
</dbReference>
<reference evidence="2 3" key="1">
    <citation type="journal article" date="2017" name="Genome Biol. Evol.">
        <title>Phytophthora megakarya and P. palmivora, closely related causal agents of cacao black pod rot, underwent increases in genome sizes and gene numbers by different mechanisms.</title>
        <authorList>
            <person name="Ali S.S."/>
            <person name="Shao J."/>
            <person name="Lary D.J."/>
            <person name="Kronmiller B."/>
            <person name="Shen D."/>
            <person name="Strem M.D."/>
            <person name="Amoako-Attah I."/>
            <person name="Akrofi A.Y."/>
            <person name="Begoude B.A."/>
            <person name="Ten Hoopen G.M."/>
            <person name="Coulibaly K."/>
            <person name="Kebe B.I."/>
            <person name="Melnick R.L."/>
            <person name="Guiltinan M.J."/>
            <person name="Tyler B.M."/>
            <person name="Meinhardt L.W."/>
            <person name="Bailey B.A."/>
        </authorList>
    </citation>
    <scope>NUCLEOTIDE SEQUENCE [LARGE SCALE GENOMIC DNA]</scope>
    <source>
        <strain evidence="3">sbr112.9</strain>
    </source>
</reference>
<evidence type="ECO:0000313" key="2">
    <source>
        <dbReference type="EMBL" id="POM64304.1"/>
    </source>
</evidence>
<organism evidence="2 3">
    <name type="scientific">Phytophthora palmivora</name>
    <dbReference type="NCBI Taxonomy" id="4796"/>
    <lineage>
        <taxon>Eukaryota</taxon>
        <taxon>Sar</taxon>
        <taxon>Stramenopiles</taxon>
        <taxon>Oomycota</taxon>
        <taxon>Peronosporomycetes</taxon>
        <taxon>Peronosporales</taxon>
        <taxon>Peronosporaceae</taxon>
        <taxon>Phytophthora</taxon>
    </lineage>
</organism>
<comment type="caution">
    <text evidence="2">The sequence shown here is derived from an EMBL/GenBank/DDBJ whole genome shotgun (WGS) entry which is preliminary data.</text>
</comment>
<dbReference type="Proteomes" id="UP000237271">
    <property type="component" value="Unassembled WGS sequence"/>
</dbReference>
<name>A0A2P4XFK2_9STRA</name>
<feature type="region of interest" description="Disordered" evidence="1">
    <location>
        <begin position="1"/>
        <end position="20"/>
    </location>
</feature>
<evidence type="ECO:0000313" key="3">
    <source>
        <dbReference type="Proteomes" id="UP000237271"/>
    </source>
</evidence>
<gene>
    <name evidence="2" type="ORF">PHPALM_20186</name>
</gene>
<dbReference type="EMBL" id="NCKW01011136">
    <property type="protein sequence ID" value="POM64304.1"/>
    <property type="molecule type" value="Genomic_DNA"/>
</dbReference>
<proteinExistence type="predicted"/>
<dbReference type="OrthoDB" id="117013at2759"/>
<feature type="compositionally biased region" description="Polar residues" evidence="1">
    <location>
        <begin position="1"/>
        <end position="19"/>
    </location>
</feature>
<dbReference type="AlphaFoldDB" id="A0A2P4XFK2"/>